<dbReference type="InterPro" id="IPR013780">
    <property type="entry name" value="Glyco_hydro_b"/>
</dbReference>
<dbReference type="EC" id="3.2.1.22" evidence="2 5"/>
<comment type="caution">
    <text evidence="8">The sequence shown here is derived from an EMBL/GenBank/DDBJ whole genome shotgun (WGS) entry which is preliminary data.</text>
</comment>
<evidence type="ECO:0000256" key="1">
    <source>
        <dbReference type="ARBA" id="ARBA00001255"/>
    </source>
</evidence>
<dbReference type="InterPro" id="IPR002252">
    <property type="entry name" value="Glyco_hydro_36"/>
</dbReference>
<comment type="catalytic activity">
    <reaction evidence="1 5">
        <text>Hydrolysis of terminal, non-reducing alpha-D-galactose residues in alpha-D-galactosides, including galactose oligosaccharides, galactomannans and galactolipids.</text>
        <dbReference type="EC" id="3.2.1.22"/>
    </reaction>
</comment>
<evidence type="ECO:0000313" key="8">
    <source>
        <dbReference type="EMBL" id="MFC6200275.1"/>
    </source>
</evidence>
<dbReference type="PANTHER" id="PTHR43053:SF3">
    <property type="entry name" value="ALPHA-GALACTOSIDASE C-RELATED"/>
    <property type="match status" value="1"/>
</dbReference>
<dbReference type="Proteomes" id="UP001596171">
    <property type="component" value="Unassembled WGS sequence"/>
</dbReference>
<dbReference type="Pfam" id="PF16875">
    <property type="entry name" value="Glyco_hydro_36N"/>
    <property type="match status" value="1"/>
</dbReference>
<protein>
    <recommendedName>
        <fullName evidence="2 5">Alpha-galactosidase</fullName>
        <ecNumber evidence="2 5">3.2.1.22</ecNumber>
    </recommendedName>
</protein>
<keyword evidence="4 5" id="KW-0326">Glycosidase</keyword>
<comment type="similarity">
    <text evidence="5">Belongs to the glycosyl hydrolase.</text>
</comment>
<proteinExistence type="inferred from homology"/>
<feature type="domain" description="Glycosyl hydrolase family 36 N-terminal" evidence="7">
    <location>
        <begin position="30"/>
        <end position="283"/>
    </location>
</feature>
<name>A0ABW1SF74_9LACO</name>
<dbReference type="Pfam" id="PF16874">
    <property type="entry name" value="Glyco_hydro_36C"/>
    <property type="match status" value="1"/>
</dbReference>
<dbReference type="CDD" id="cd14791">
    <property type="entry name" value="GH36"/>
    <property type="match status" value="1"/>
</dbReference>
<keyword evidence="3 5" id="KW-0378">Hydrolase</keyword>
<dbReference type="GO" id="GO:0004557">
    <property type="term" value="F:alpha-galactosidase activity"/>
    <property type="evidence" value="ECO:0007669"/>
    <property type="project" value="UniProtKB-EC"/>
</dbReference>
<evidence type="ECO:0000256" key="2">
    <source>
        <dbReference type="ARBA" id="ARBA00012755"/>
    </source>
</evidence>
<organism evidence="8 9">
    <name type="scientific">Lactiplantibacillus nangangensis</name>
    <dbReference type="NCBI Taxonomy" id="2559917"/>
    <lineage>
        <taxon>Bacteria</taxon>
        <taxon>Bacillati</taxon>
        <taxon>Bacillota</taxon>
        <taxon>Bacilli</taxon>
        <taxon>Lactobacillales</taxon>
        <taxon>Lactobacillaceae</taxon>
        <taxon>Lactiplantibacillus</taxon>
    </lineage>
</organism>
<feature type="domain" description="Glycosyl hydrolase family 36 C-terminal" evidence="6">
    <location>
        <begin position="645"/>
        <end position="718"/>
    </location>
</feature>
<dbReference type="InterPro" id="IPR050985">
    <property type="entry name" value="Alpha-glycosidase_related"/>
</dbReference>
<dbReference type="PIRSF" id="PIRSF005536">
    <property type="entry name" value="Agal"/>
    <property type="match status" value="1"/>
</dbReference>
<keyword evidence="9" id="KW-1185">Reference proteome</keyword>
<evidence type="ECO:0000259" key="7">
    <source>
        <dbReference type="Pfam" id="PF16875"/>
    </source>
</evidence>
<dbReference type="EMBL" id="JBHSSE010000001">
    <property type="protein sequence ID" value="MFC6200275.1"/>
    <property type="molecule type" value="Genomic_DNA"/>
</dbReference>
<dbReference type="Gene3D" id="2.60.40.1180">
    <property type="entry name" value="Golgi alpha-mannosidase II"/>
    <property type="match status" value="1"/>
</dbReference>
<dbReference type="InterPro" id="IPR031705">
    <property type="entry name" value="Glyco_hydro_36_C"/>
</dbReference>
<evidence type="ECO:0000313" key="9">
    <source>
        <dbReference type="Proteomes" id="UP001596171"/>
    </source>
</evidence>
<dbReference type="InterPro" id="IPR031704">
    <property type="entry name" value="Glyco_hydro_36_N"/>
</dbReference>
<dbReference type="InterPro" id="IPR038417">
    <property type="entry name" value="Alpga-gal_N_sf"/>
</dbReference>
<dbReference type="PANTHER" id="PTHR43053">
    <property type="entry name" value="GLYCOSIDASE FAMILY 31"/>
    <property type="match status" value="1"/>
</dbReference>
<dbReference type="InterPro" id="IPR013785">
    <property type="entry name" value="Aldolase_TIM"/>
</dbReference>
<evidence type="ECO:0000259" key="6">
    <source>
        <dbReference type="Pfam" id="PF16874"/>
    </source>
</evidence>
<dbReference type="Pfam" id="PF02065">
    <property type="entry name" value="Melibiase"/>
    <property type="match status" value="1"/>
</dbReference>
<dbReference type="RefSeq" id="WP_137617127.1">
    <property type="nucleotide sequence ID" value="NZ_BJDI01000017.1"/>
</dbReference>
<evidence type="ECO:0000256" key="3">
    <source>
        <dbReference type="ARBA" id="ARBA00022801"/>
    </source>
</evidence>
<dbReference type="InterPro" id="IPR017853">
    <property type="entry name" value="GH"/>
</dbReference>
<dbReference type="Gene3D" id="2.70.98.60">
    <property type="entry name" value="alpha-galactosidase from lactobacil brevis"/>
    <property type="match status" value="1"/>
</dbReference>
<reference evidence="9" key="1">
    <citation type="journal article" date="2019" name="Int. J. Syst. Evol. Microbiol.">
        <title>The Global Catalogue of Microorganisms (GCM) 10K type strain sequencing project: providing services to taxonomists for standard genome sequencing and annotation.</title>
        <authorList>
            <consortium name="The Broad Institute Genomics Platform"/>
            <consortium name="The Broad Institute Genome Sequencing Center for Infectious Disease"/>
            <person name="Wu L."/>
            <person name="Ma J."/>
        </authorList>
    </citation>
    <scope>NUCLEOTIDE SEQUENCE [LARGE SCALE GENOMIC DNA]</scope>
    <source>
        <strain evidence="9">CCM 8930</strain>
    </source>
</reference>
<dbReference type="SUPFAM" id="SSF51445">
    <property type="entry name" value="(Trans)glycosidases"/>
    <property type="match status" value="1"/>
</dbReference>
<sequence length="722" mass="80722">MPVKVDPETGLINLFNDQISYVIQILKNRYPVHRYFGAVLTDATELAPLPSGNHAFAADTQPDFPYSVTSLPLEYSTIGSGDYRQPGYLIETPANQLLPILTYVGMRVTDQPINPDQLPPTVAAGTDVTTLVLHLADTVTGLKLALNYTLFDHSPLILRSTTLTNTGQQPLTVQTLNSLQLDLADDHYDALTFSGTHAHEANPTLAPLRPGIQCQRSLRGTSGPQQQPFMGLARPHATEFSGEVLGTALVWSGNFQAAVEVDQYAHSRLTLGLEPTTFQWQLAAGTSFQSPEAVLAWSDAGFNGLSQVFHDFGNQLQPTLATSPIAINTWESNFFDVNATKVSQLIQQAADLDLEMVVVDDGWFFNRNGENGQLGDWQVDPVKFPQGLRPLADQAHQQGLKFGLWLEPEMITTNSALYREHPDWVLHYQQRAPITARHQLVLDLFQTAVRQHLLTTITGLIETNQLDYLKWDMNRHLTQVGNDWLPSSQQGELYTRYVLGLYTLLNQLRARFPELIIENCSAGGGRLDFGMLAYTNQTWLSDLTDPVDRAKIENGFSYLFPPSCFSTHVSASPNGQNGRFTPLQTRLNLATIGNLGFEMALDTLTPAERQVVMTQIKQAKVWQPRFNNARFYRLTDWRDQPDCQAWLLVTRDQRQALCFYTTGLSSAVKVPTQLPLHYLADQRHYLVHGHSFSGQTLNHVGLTMPPAKQDFESQLLWLQPAE</sequence>
<gene>
    <name evidence="8" type="ORF">ACFP1L_00025</name>
</gene>
<dbReference type="PRINTS" id="PR00743">
    <property type="entry name" value="GLHYDRLASE36"/>
</dbReference>
<accession>A0ABW1SF74</accession>
<evidence type="ECO:0000256" key="4">
    <source>
        <dbReference type="ARBA" id="ARBA00023295"/>
    </source>
</evidence>
<evidence type="ECO:0000256" key="5">
    <source>
        <dbReference type="PIRNR" id="PIRNR005536"/>
    </source>
</evidence>
<dbReference type="Gene3D" id="3.20.20.70">
    <property type="entry name" value="Aldolase class I"/>
    <property type="match status" value="1"/>
</dbReference>